<dbReference type="OrthoDB" id="3818833at2"/>
<dbReference type="AlphaFoldDB" id="A0A7X3JZA1"/>
<feature type="transmembrane region" description="Helical" evidence="1">
    <location>
        <begin position="197"/>
        <end position="215"/>
    </location>
</feature>
<dbReference type="PANTHER" id="PTHR36833:SF2">
    <property type="entry name" value="SLR0610 PROTEIN"/>
    <property type="match status" value="1"/>
</dbReference>
<feature type="transmembrane region" description="Helical" evidence="1">
    <location>
        <begin position="221"/>
        <end position="242"/>
    </location>
</feature>
<protein>
    <submittedName>
        <fullName evidence="2">ABC transporter permease</fullName>
    </submittedName>
</protein>
<keyword evidence="1" id="KW-0812">Transmembrane</keyword>
<feature type="transmembrane region" description="Helical" evidence="1">
    <location>
        <begin position="108"/>
        <end position="129"/>
    </location>
</feature>
<comment type="caution">
    <text evidence="2">The sequence shown here is derived from an EMBL/GenBank/DDBJ whole genome shotgun (WGS) entry which is preliminary data.</text>
</comment>
<feature type="transmembrane region" description="Helical" evidence="1">
    <location>
        <begin position="21"/>
        <end position="41"/>
    </location>
</feature>
<accession>A0A7X3JZA1</accession>
<dbReference type="EMBL" id="RHLK01000004">
    <property type="protein sequence ID" value="MVO99829.1"/>
    <property type="molecule type" value="Genomic_DNA"/>
</dbReference>
<keyword evidence="1" id="KW-0472">Membrane</keyword>
<feature type="transmembrane region" description="Helical" evidence="1">
    <location>
        <begin position="53"/>
        <end position="73"/>
    </location>
</feature>
<organism evidence="2 3">
    <name type="scientific">Paenibacillus lutrae</name>
    <dbReference type="NCBI Taxonomy" id="2078573"/>
    <lineage>
        <taxon>Bacteria</taxon>
        <taxon>Bacillati</taxon>
        <taxon>Bacillota</taxon>
        <taxon>Bacilli</taxon>
        <taxon>Bacillales</taxon>
        <taxon>Paenibacillaceae</taxon>
        <taxon>Paenibacillus</taxon>
    </lineage>
</organism>
<reference evidence="2 3" key="1">
    <citation type="journal article" date="2019" name="Microorganisms">
        <title>Paenibacillus lutrae sp. nov., A Chitinolytic Species Isolated from A River Otter in Castril Natural Park, Granada, Spain.</title>
        <authorList>
            <person name="Rodriguez M."/>
            <person name="Reina J.C."/>
            <person name="Bejar V."/>
            <person name="Llamas I."/>
        </authorList>
    </citation>
    <scope>NUCLEOTIDE SEQUENCE [LARGE SCALE GENOMIC DNA]</scope>
    <source>
        <strain evidence="2 3">N10</strain>
    </source>
</reference>
<dbReference type="PANTHER" id="PTHR36833">
    <property type="entry name" value="SLR0610 PROTEIN-RELATED"/>
    <property type="match status" value="1"/>
</dbReference>
<feature type="transmembrane region" description="Helical" evidence="1">
    <location>
        <begin position="141"/>
        <end position="162"/>
    </location>
</feature>
<name>A0A7X3JZA1_9BACL</name>
<proteinExistence type="predicted"/>
<evidence type="ECO:0000313" key="2">
    <source>
        <dbReference type="EMBL" id="MVO99829.1"/>
    </source>
</evidence>
<keyword evidence="3" id="KW-1185">Reference proteome</keyword>
<gene>
    <name evidence="2" type="ORF">EDM21_09840</name>
</gene>
<keyword evidence="1" id="KW-1133">Transmembrane helix</keyword>
<evidence type="ECO:0000313" key="3">
    <source>
        <dbReference type="Proteomes" id="UP000490800"/>
    </source>
</evidence>
<evidence type="ECO:0000256" key="1">
    <source>
        <dbReference type="SAM" id="Phobius"/>
    </source>
</evidence>
<sequence>MFIKNCLIAQMEFRGNFLMSLLVESVYLLAKLLYVLVVFRTDLHVDGVPPEGLLLFIGMHTVATGIYVGLFFTNFTKIPDYIKDGTLDLMITKPVSLQFIASLRYVDLALPIPDILVGAAMIIIGWNAMDIPLSLSTISGFSVLLLVSVIVTYCLMIIPALLSFRFVQTGSASEIANSLWDANNFPMAIYPAWVRRIGTFVVPLFLVTNFGPMFVLGQLTWVHICLALAGSLLLFAAVRAIWQHEVRNYSSASS</sequence>
<dbReference type="Pfam" id="PF06182">
    <property type="entry name" value="ABC2_membrane_6"/>
    <property type="match status" value="1"/>
</dbReference>
<dbReference type="Proteomes" id="UP000490800">
    <property type="component" value="Unassembled WGS sequence"/>
</dbReference>
<dbReference type="InterPro" id="IPR010390">
    <property type="entry name" value="ABC-2_transporter-like"/>
</dbReference>